<sequence>MNYSKKILTSLLISSFAVFPVSAFADDTLPTSSLELAEINVVHQETQKVADYQLAAVLQIAKNAVEEERDSKVAFAKSADQTTYDYITFDEQYTYFYEESANAAPELWVVDKTDTNVESLLAGNVNEFNEANSINVAPRAGFIGDGVGGRMNVNTTGSYLMALMQLPLADSNIVSLDRPNHIAFNYGGFEYTTTVTDGIGSWAADMGVELYNNLGPSATSYGWKPVIILKKKNRPYVSETNTGWDQYQSATFDPSYNQVQTKNGYKPGTAPLMYFWYNYNGKVRIKIDGTSICPTLGGYSLQDTPNITIMESNASWNIASISRWKLLSTVWSKTDTGKNRTTFSNIKVDGTPISSSALSGPLNDHSNVTVSGNNVITIVVNSDIYN</sequence>
<reference evidence="1 2" key="1">
    <citation type="submission" date="2016-11" db="EMBL/GenBank/DDBJ databases">
        <title>Paenibacillus species isolates.</title>
        <authorList>
            <person name="Beno S.M."/>
        </authorList>
    </citation>
    <scope>NUCLEOTIDE SEQUENCE [LARGE SCALE GENOMIC DNA]</scope>
    <source>
        <strain evidence="1 2">FSL H7-0433</strain>
    </source>
</reference>
<proteinExistence type="predicted"/>
<dbReference type="InterPro" id="IPR029143">
    <property type="entry name" value="YrpD"/>
</dbReference>
<dbReference type="Gene3D" id="2.60.120.1270">
    <property type="match status" value="1"/>
</dbReference>
<gene>
    <name evidence="1" type="ORF">BSO21_12170</name>
</gene>
<name>A0ABX3GPD5_9BACL</name>
<accession>A0ABX3GPD5</accession>
<comment type="caution">
    <text evidence="1">The sequence shown here is derived from an EMBL/GenBank/DDBJ whole genome shotgun (WGS) entry which is preliminary data.</text>
</comment>
<protein>
    <submittedName>
        <fullName evidence="1">Uncharacterized protein</fullName>
    </submittedName>
</protein>
<dbReference type="InterPro" id="IPR038682">
    <property type="entry name" value="YrpD-like_sf"/>
</dbReference>
<keyword evidence="2" id="KW-1185">Reference proteome</keyword>
<organism evidence="1 2">
    <name type="scientific">Paenibacillus odorifer</name>
    <dbReference type="NCBI Taxonomy" id="189426"/>
    <lineage>
        <taxon>Bacteria</taxon>
        <taxon>Bacillati</taxon>
        <taxon>Bacillota</taxon>
        <taxon>Bacilli</taxon>
        <taxon>Bacillales</taxon>
        <taxon>Paenibacillaceae</taxon>
        <taxon>Paenibacillus</taxon>
    </lineage>
</organism>
<evidence type="ECO:0000313" key="2">
    <source>
        <dbReference type="Proteomes" id="UP000187158"/>
    </source>
</evidence>
<evidence type="ECO:0000313" key="1">
    <source>
        <dbReference type="EMBL" id="OMD34260.1"/>
    </source>
</evidence>
<dbReference type="Proteomes" id="UP000187158">
    <property type="component" value="Unassembled WGS sequence"/>
</dbReference>
<dbReference type="Pfam" id="PF15493">
    <property type="entry name" value="YrpD"/>
    <property type="match status" value="1"/>
</dbReference>
<dbReference type="EMBL" id="MPVP01000060">
    <property type="protein sequence ID" value="OMD34260.1"/>
    <property type="molecule type" value="Genomic_DNA"/>
</dbReference>